<feature type="transmembrane region" description="Helical" evidence="1">
    <location>
        <begin position="132"/>
        <end position="153"/>
    </location>
</feature>
<feature type="transmembrane region" description="Helical" evidence="1">
    <location>
        <begin position="233"/>
        <end position="251"/>
    </location>
</feature>
<dbReference type="Pfam" id="PF23226">
    <property type="entry name" value="Exo_endo_phos_PGAP2IP"/>
    <property type="match status" value="1"/>
</dbReference>
<feature type="transmembrane region" description="Helical" evidence="1">
    <location>
        <begin position="174"/>
        <end position="193"/>
    </location>
</feature>
<dbReference type="Gene3D" id="3.60.10.10">
    <property type="entry name" value="Endonuclease/exonuclease/phosphatase"/>
    <property type="match status" value="1"/>
</dbReference>
<dbReference type="PANTHER" id="PTHR14859:SF1">
    <property type="entry name" value="PGAP2-INTERACTING PROTEIN"/>
    <property type="match status" value="1"/>
</dbReference>
<feature type="domain" description="PGAP2IP first transmembrane" evidence="3">
    <location>
        <begin position="2"/>
        <end position="144"/>
    </location>
</feature>
<feature type="transmembrane region" description="Helical" evidence="1">
    <location>
        <begin position="52"/>
        <end position="74"/>
    </location>
</feature>
<proteinExistence type="predicted"/>
<feature type="domain" description="PGAP2IP C-terminal nuclease-like" evidence="4">
    <location>
        <begin position="398"/>
        <end position="618"/>
    </location>
</feature>
<evidence type="ECO:0000259" key="3">
    <source>
        <dbReference type="Pfam" id="PF23022"/>
    </source>
</evidence>
<evidence type="ECO:0000313" key="5">
    <source>
        <dbReference type="EMBL" id="NDV30153.1"/>
    </source>
</evidence>
<keyword evidence="1" id="KW-0812">Transmembrane</keyword>
<organism evidence="5">
    <name type="scientific">Arcella intermedia</name>
    <dbReference type="NCBI Taxonomy" id="1963864"/>
    <lineage>
        <taxon>Eukaryota</taxon>
        <taxon>Amoebozoa</taxon>
        <taxon>Tubulinea</taxon>
        <taxon>Elardia</taxon>
        <taxon>Arcellinida</taxon>
        <taxon>Sphaerothecina</taxon>
        <taxon>Arcellidae</taxon>
        <taxon>Arcella</taxon>
    </lineage>
</organism>
<dbReference type="GO" id="GO:0005783">
    <property type="term" value="C:endoplasmic reticulum"/>
    <property type="evidence" value="ECO:0007669"/>
    <property type="project" value="TreeGrafter"/>
</dbReference>
<feature type="transmembrane region" description="Helical" evidence="1">
    <location>
        <begin position="80"/>
        <end position="101"/>
    </location>
</feature>
<evidence type="ECO:0000259" key="4">
    <source>
        <dbReference type="Pfam" id="PF23226"/>
    </source>
</evidence>
<keyword evidence="1" id="KW-1133">Transmembrane helix</keyword>
<protein>
    <submittedName>
        <fullName evidence="5">Uncharacterized protein</fullName>
    </submittedName>
</protein>
<dbReference type="GO" id="GO:0006506">
    <property type="term" value="P:GPI anchor biosynthetic process"/>
    <property type="evidence" value="ECO:0007669"/>
    <property type="project" value="TreeGrafter"/>
</dbReference>
<reference evidence="5" key="1">
    <citation type="journal article" date="2020" name="J. Eukaryot. Microbiol.">
        <title>De novo Sequencing, Assembly and Annotation of the Transcriptome for the Free-Living Testate Amoeba Arcella intermedia.</title>
        <authorList>
            <person name="Ribeiro G.M."/>
            <person name="Porfirio-Sousa A.L."/>
            <person name="Maurer-Alcala X.X."/>
            <person name="Katz L.A."/>
            <person name="Lahr D.J.G."/>
        </authorList>
    </citation>
    <scope>NUCLEOTIDE SEQUENCE</scope>
</reference>
<dbReference type="InterPro" id="IPR053911">
    <property type="entry name" value="PGAP2IP_TM_2nd"/>
</dbReference>
<sequence>MYFFWSVFFGHLPAIWFGPMAILSATEYGEEFYYLVAYLSPLLLKSDKLKKFLTGHPLVAQFLPLIGLFSLLMGTLRDRTLLVCFGTLTGMILHWSAFWMGEERRSQAVWASLLGLVAFTSSRFAFSSVIPVWMSVTTTYAGFSLASLSALLYGSSIGKLEFVKVDEKKSSFLGDVRLGLGFGVLVFLTNWILSSHGLFARWLDLDPFPVGICMMMCMFGGVLINRHLFVRSWLWWLIAVLSAGAVLSPVIPPQVAIVFGLVVVTYVTSIWSVVVEDMSNNASMVRSLLIGSVFFVFGNLAIIWSVAYCFVPEGTGGPFMRERAGQVFFLSVILAGLGYRSGSPAPTRQLKAKSFLPPKKVLVVLAVIALCITLPAIAKRGVNWHNREGYEGMPTDHVRGMAWAIRFGYDNFGFPNFDGLHQKITEVKANTIILVETDTMRPFNTNWDVVEYLEENLHMYSDYGPSTLNETWGCALFSYFPIIRADREVLPSPEGENACLIDATLDVHGTPVDVIGVHFGNTPHVLDRHLQAKDVARRAKAKATAQRKTVWLGYLTDNTGGPNYNMITEAGLVDVAPYQPGRYCIYLFHIGMRPENFKIVSVGDITDTDIQIADFYFPK</sequence>
<dbReference type="InterPro" id="IPR036691">
    <property type="entry name" value="Endo/exonu/phosph_ase_sf"/>
</dbReference>
<feature type="transmembrane region" description="Helical" evidence="1">
    <location>
        <begin position="257"/>
        <end position="275"/>
    </location>
</feature>
<dbReference type="SUPFAM" id="SSF56219">
    <property type="entry name" value="DNase I-like"/>
    <property type="match status" value="1"/>
</dbReference>
<feature type="transmembrane region" description="Helical" evidence="1">
    <location>
        <begin position="205"/>
        <end position="224"/>
    </location>
</feature>
<name>A0A6B2KZG0_9EUKA</name>
<dbReference type="EMBL" id="GIBP01001184">
    <property type="protein sequence ID" value="NDV30153.1"/>
    <property type="molecule type" value="Transcribed_RNA"/>
</dbReference>
<keyword evidence="1" id="KW-0472">Membrane</keyword>
<evidence type="ECO:0000256" key="1">
    <source>
        <dbReference type="SAM" id="Phobius"/>
    </source>
</evidence>
<feature type="transmembrane region" description="Helical" evidence="1">
    <location>
        <begin position="287"/>
        <end position="311"/>
    </location>
</feature>
<dbReference type="InterPro" id="IPR057315">
    <property type="entry name" value="Exo_endo_phos_PGAP2IP_C"/>
</dbReference>
<feature type="transmembrane region" description="Helical" evidence="1">
    <location>
        <begin position="323"/>
        <end position="340"/>
    </location>
</feature>
<feature type="domain" description="PGAP2IP second transmembrane" evidence="2">
    <location>
        <begin position="177"/>
        <end position="342"/>
    </location>
</feature>
<accession>A0A6B2KZG0</accession>
<dbReference type="InterPro" id="IPR053912">
    <property type="entry name" value="PGAP2IP_TM_1nd"/>
</dbReference>
<evidence type="ECO:0000259" key="2">
    <source>
        <dbReference type="Pfam" id="PF23021"/>
    </source>
</evidence>
<dbReference type="Pfam" id="PF23022">
    <property type="entry name" value="6TM_1st_PGAP2IP"/>
    <property type="match status" value="1"/>
</dbReference>
<feature type="transmembrane region" description="Helical" evidence="1">
    <location>
        <begin position="361"/>
        <end position="378"/>
    </location>
</feature>
<dbReference type="Pfam" id="PF23021">
    <property type="entry name" value="6TM_2nd_PGAP2IP"/>
    <property type="match status" value="1"/>
</dbReference>
<dbReference type="InterPro" id="IPR051916">
    <property type="entry name" value="GPI-anchor_lipid_remodeler"/>
</dbReference>
<dbReference type="AlphaFoldDB" id="A0A6B2KZG0"/>
<dbReference type="GO" id="GO:0016020">
    <property type="term" value="C:membrane"/>
    <property type="evidence" value="ECO:0007669"/>
    <property type="project" value="GOC"/>
</dbReference>
<dbReference type="PANTHER" id="PTHR14859">
    <property type="entry name" value="CALCOFLUOR WHITE HYPERSENSITIVE PROTEIN PRECURSOR"/>
    <property type="match status" value="1"/>
</dbReference>